<evidence type="ECO:0000313" key="1">
    <source>
        <dbReference type="EMBL" id="NLW36381.1"/>
    </source>
</evidence>
<sequence length="204" mass="22844">MALNSRITQSPVILLLGAGASVPLGKPVMEQFVRGLVEQIEYIENPALLLSLVSARGYDLEKIMEDLETFLALDYISSFAFHGEPTYEASRSDAENLRSYIRHSIIREYRNIDANKAINVYQPLLDEIFLHLDSANHCLPIFTTNYDLAIESFCELKYSQYVLVDGMQVSSATVIPHSESRGNSPLFPQGAVSYCRVLGPSFFL</sequence>
<reference evidence="1" key="1">
    <citation type="journal article" date="2020" name="Biotechnol. Biofuels">
        <title>New insights from the biogas microbiome by comprehensive genome-resolved metagenomics of nearly 1600 species originating from multiple anaerobic digesters.</title>
        <authorList>
            <person name="Campanaro S."/>
            <person name="Treu L."/>
            <person name="Rodriguez-R L.M."/>
            <person name="Kovalovszki A."/>
            <person name="Ziels R.M."/>
            <person name="Maus I."/>
            <person name="Zhu X."/>
            <person name="Kougias P.G."/>
            <person name="Basile A."/>
            <person name="Luo G."/>
            <person name="Schluter A."/>
            <person name="Konstantinidis K.T."/>
            <person name="Angelidaki I."/>
        </authorList>
    </citation>
    <scope>NUCLEOTIDE SEQUENCE</scope>
    <source>
        <strain evidence="1">AS06rmzACSIP_7</strain>
    </source>
</reference>
<evidence type="ECO:0000313" key="2">
    <source>
        <dbReference type="Proteomes" id="UP000777265"/>
    </source>
</evidence>
<dbReference type="Proteomes" id="UP000777265">
    <property type="component" value="Unassembled WGS sequence"/>
</dbReference>
<dbReference type="EMBL" id="JAAYEE010000243">
    <property type="protein sequence ID" value="NLW36381.1"/>
    <property type="molecule type" value="Genomic_DNA"/>
</dbReference>
<gene>
    <name evidence="1" type="ORF">GXY80_13045</name>
</gene>
<dbReference type="AlphaFoldDB" id="A0A971M726"/>
<reference evidence="1" key="2">
    <citation type="submission" date="2020-01" db="EMBL/GenBank/DDBJ databases">
        <authorList>
            <person name="Campanaro S."/>
        </authorList>
    </citation>
    <scope>NUCLEOTIDE SEQUENCE</scope>
    <source>
        <strain evidence="1">AS06rmzACSIP_7</strain>
    </source>
</reference>
<accession>A0A971M726</accession>
<name>A0A971M726_9BACT</name>
<protein>
    <recommendedName>
        <fullName evidence="3">SIR2-like domain-containing protein</fullName>
    </recommendedName>
</protein>
<evidence type="ECO:0008006" key="3">
    <source>
        <dbReference type="Google" id="ProtNLM"/>
    </source>
</evidence>
<comment type="caution">
    <text evidence="1">The sequence shown here is derived from an EMBL/GenBank/DDBJ whole genome shotgun (WGS) entry which is preliminary data.</text>
</comment>
<organism evidence="1 2">
    <name type="scientific">Syntrophorhabdus aromaticivorans</name>
    <dbReference type="NCBI Taxonomy" id="328301"/>
    <lineage>
        <taxon>Bacteria</taxon>
        <taxon>Pseudomonadati</taxon>
        <taxon>Thermodesulfobacteriota</taxon>
        <taxon>Syntrophorhabdia</taxon>
        <taxon>Syntrophorhabdales</taxon>
        <taxon>Syntrophorhabdaceae</taxon>
        <taxon>Syntrophorhabdus</taxon>
    </lineage>
</organism>
<proteinExistence type="predicted"/>